<dbReference type="GeneID" id="85350311"/>
<dbReference type="EMBL" id="JAUEPS010000010">
    <property type="protein sequence ID" value="KAK0461736.1"/>
    <property type="molecule type" value="Genomic_DNA"/>
</dbReference>
<dbReference type="RefSeq" id="XP_060333474.1">
    <property type="nucleotide sequence ID" value="XM_060466763.1"/>
</dbReference>
<organism evidence="3 4">
    <name type="scientific">Armillaria tabescens</name>
    <name type="common">Ringless honey mushroom</name>
    <name type="synonym">Agaricus tabescens</name>
    <dbReference type="NCBI Taxonomy" id="1929756"/>
    <lineage>
        <taxon>Eukaryota</taxon>
        <taxon>Fungi</taxon>
        <taxon>Dikarya</taxon>
        <taxon>Basidiomycota</taxon>
        <taxon>Agaricomycotina</taxon>
        <taxon>Agaricomycetes</taxon>
        <taxon>Agaricomycetidae</taxon>
        <taxon>Agaricales</taxon>
        <taxon>Marasmiineae</taxon>
        <taxon>Physalacriaceae</taxon>
        <taxon>Desarmillaria</taxon>
    </lineage>
</organism>
<accession>A0AA39N9X0</accession>
<evidence type="ECO:0000313" key="3">
    <source>
        <dbReference type="EMBL" id="KAK0461736.1"/>
    </source>
</evidence>
<name>A0AA39N9X0_ARMTA</name>
<gene>
    <name evidence="3" type="ORF">EV420DRAFT_125538</name>
</gene>
<reference evidence="3" key="1">
    <citation type="submission" date="2023-06" db="EMBL/GenBank/DDBJ databases">
        <authorList>
            <consortium name="Lawrence Berkeley National Laboratory"/>
            <person name="Ahrendt S."/>
            <person name="Sahu N."/>
            <person name="Indic B."/>
            <person name="Wong-Bajracharya J."/>
            <person name="Merenyi Z."/>
            <person name="Ke H.-M."/>
            <person name="Monk M."/>
            <person name="Kocsube S."/>
            <person name="Drula E."/>
            <person name="Lipzen A."/>
            <person name="Balint B."/>
            <person name="Henrissat B."/>
            <person name="Andreopoulos B."/>
            <person name="Martin F.M."/>
            <person name="Harder C.B."/>
            <person name="Rigling D."/>
            <person name="Ford K.L."/>
            <person name="Foster G.D."/>
            <person name="Pangilinan J."/>
            <person name="Papanicolaou A."/>
            <person name="Barry K."/>
            <person name="LaButti K."/>
            <person name="Viragh M."/>
            <person name="Koriabine M."/>
            <person name="Yan M."/>
            <person name="Riley R."/>
            <person name="Champramary S."/>
            <person name="Plett K.L."/>
            <person name="Tsai I.J."/>
            <person name="Slot J."/>
            <person name="Sipos G."/>
            <person name="Plett J."/>
            <person name="Nagy L.G."/>
            <person name="Grigoriev I.V."/>
        </authorList>
    </citation>
    <scope>NUCLEOTIDE SEQUENCE</scope>
    <source>
        <strain evidence="3">CCBAS 213</strain>
    </source>
</reference>
<keyword evidence="4" id="KW-1185">Reference proteome</keyword>
<evidence type="ECO:0000256" key="1">
    <source>
        <dbReference type="SAM" id="MobiDB-lite"/>
    </source>
</evidence>
<dbReference type="Proteomes" id="UP001175211">
    <property type="component" value="Unassembled WGS sequence"/>
</dbReference>
<evidence type="ECO:0000313" key="4">
    <source>
        <dbReference type="Proteomes" id="UP001175211"/>
    </source>
</evidence>
<dbReference type="InterPro" id="IPR013948">
    <property type="entry name" value="DNA_replication_reg_Sld3_C"/>
</dbReference>
<dbReference type="Pfam" id="PF08639">
    <property type="entry name" value="Sld3_STD"/>
    <property type="match status" value="1"/>
</dbReference>
<feature type="region of interest" description="Disordered" evidence="1">
    <location>
        <begin position="394"/>
        <end position="442"/>
    </location>
</feature>
<sequence length="507" mass="57250">MMEISSFAFRLAPSQVNWSESHAKALSKDYSFTDIANETPDMYVQRTYLQFLWLPESIMPLTLLIPSLLRVNIASSSRPTTHPLHVLVSPLLLTSRSAANKYHIDLPQLLSDGGGDGEIEETMMWYALSHEKADESEGQSRPGSSERAEELWMNEKWRHKWLERMERREVLIQILLHFLVLSLPGPPPSPSGSPSRKRKKRSPRKDAPRSLTQTTEDRLETFMDKLSMWQLINAVEQSSPSSKDEKEAELDWIQRFFRDVIEPQFKTSLPDQCSLLHSKIFRTSIFSDDETSSHSSGRSPSPETQAQKGLLPRLKRARTLTADNTYDRHPSPALSIASSSTREVQARSLARSRSRSLSVSLAQEKERERAESVGANSKKRVLNREVSMSRVFKGKPKTKAEEMPREQPKPVVHKPVNEGVTLVEATPVKPKPTRRLGLSRVHNSQSQVASSFFSSKLAAKDEEEEVWDLPSSSPDILLLKSISSQGEGFNSDDEVVFVPVTPTKGRK</sequence>
<dbReference type="AlphaFoldDB" id="A0AA39N9X0"/>
<feature type="domain" description="DNA replication regulator Sld3 C-terminal" evidence="2">
    <location>
        <begin position="155"/>
        <end position="399"/>
    </location>
</feature>
<proteinExistence type="predicted"/>
<feature type="region of interest" description="Disordered" evidence="1">
    <location>
        <begin position="185"/>
        <end position="217"/>
    </location>
</feature>
<dbReference type="Gene3D" id="1.20.58.2130">
    <property type="match status" value="1"/>
</dbReference>
<feature type="compositionally biased region" description="Basic and acidic residues" evidence="1">
    <location>
        <begin position="398"/>
        <end position="408"/>
    </location>
</feature>
<comment type="caution">
    <text evidence="3">The sequence shown here is derived from an EMBL/GenBank/DDBJ whole genome shotgun (WGS) entry which is preliminary data.</text>
</comment>
<feature type="compositionally biased region" description="Low complexity" evidence="1">
    <location>
        <begin position="346"/>
        <end position="362"/>
    </location>
</feature>
<evidence type="ECO:0000259" key="2">
    <source>
        <dbReference type="Pfam" id="PF08639"/>
    </source>
</evidence>
<feature type="region of interest" description="Disordered" evidence="1">
    <location>
        <begin position="288"/>
        <end position="376"/>
    </location>
</feature>
<protein>
    <recommendedName>
        <fullName evidence="2">DNA replication regulator Sld3 C-terminal domain-containing protein</fullName>
    </recommendedName>
</protein>